<proteinExistence type="predicted"/>
<protein>
    <submittedName>
        <fullName evidence="2">Uncharacterized protein</fullName>
    </submittedName>
</protein>
<reference evidence="2" key="1">
    <citation type="submission" date="2014-12" db="EMBL/GenBank/DDBJ databases">
        <title>Insight into the proteome of Arion vulgaris.</title>
        <authorList>
            <person name="Aradska J."/>
            <person name="Bulat T."/>
            <person name="Smidak R."/>
            <person name="Sarate P."/>
            <person name="Gangsoo J."/>
            <person name="Sialana F."/>
            <person name="Bilban M."/>
            <person name="Lubec G."/>
        </authorList>
    </citation>
    <scope>NUCLEOTIDE SEQUENCE</scope>
    <source>
        <tissue evidence="2">Skin</tissue>
    </source>
</reference>
<feature type="compositionally biased region" description="Polar residues" evidence="1">
    <location>
        <begin position="14"/>
        <end position="27"/>
    </location>
</feature>
<feature type="region of interest" description="Disordered" evidence="1">
    <location>
        <begin position="1"/>
        <end position="32"/>
    </location>
</feature>
<gene>
    <name evidence="2" type="primary">ORF161499</name>
</gene>
<evidence type="ECO:0000313" key="2">
    <source>
        <dbReference type="EMBL" id="CEK87806.1"/>
    </source>
</evidence>
<sequence length="55" mass="6246">MSSAKRVAPAKRVAQSTELHSSDTTVKGSHEKTAQVHRSRFFLSIVHFDHFYCDI</sequence>
<accession>A0A0B7B671</accession>
<name>A0A0B7B671_9EUPU</name>
<dbReference type="EMBL" id="HACG01040941">
    <property type="protein sequence ID" value="CEK87806.1"/>
    <property type="molecule type" value="Transcribed_RNA"/>
</dbReference>
<evidence type="ECO:0000256" key="1">
    <source>
        <dbReference type="SAM" id="MobiDB-lite"/>
    </source>
</evidence>
<organism evidence="2">
    <name type="scientific">Arion vulgaris</name>
    <dbReference type="NCBI Taxonomy" id="1028688"/>
    <lineage>
        <taxon>Eukaryota</taxon>
        <taxon>Metazoa</taxon>
        <taxon>Spiralia</taxon>
        <taxon>Lophotrochozoa</taxon>
        <taxon>Mollusca</taxon>
        <taxon>Gastropoda</taxon>
        <taxon>Heterobranchia</taxon>
        <taxon>Euthyneura</taxon>
        <taxon>Panpulmonata</taxon>
        <taxon>Eupulmonata</taxon>
        <taxon>Stylommatophora</taxon>
        <taxon>Helicina</taxon>
        <taxon>Arionoidea</taxon>
        <taxon>Arionidae</taxon>
        <taxon>Arion</taxon>
    </lineage>
</organism>
<dbReference type="AlphaFoldDB" id="A0A0B7B671"/>